<dbReference type="Proteomes" id="UP000054988">
    <property type="component" value="Unassembled WGS sequence"/>
</dbReference>
<name>A0A0W0G5U7_MONRR</name>
<dbReference type="Pfam" id="PF20415">
    <property type="entry name" value="DUF6699"/>
    <property type="match status" value="1"/>
</dbReference>
<accession>A0A0W0G5U7</accession>
<evidence type="ECO:0000313" key="4">
    <source>
        <dbReference type="Proteomes" id="UP000054988"/>
    </source>
</evidence>
<gene>
    <name evidence="3" type="ORF">WG66_3478</name>
</gene>
<proteinExistence type="predicted"/>
<protein>
    <recommendedName>
        <fullName evidence="2">DUF6699 domain-containing protein</fullName>
    </recommendedName>
</protein>
<sequence>MRISFDNLSSAKRGTELPEMPGLYPYQHSSLPNAFSRMSLIPSPPQQTQNTAFITHAWDDVPEHAISPPKPPVRPRGRPCIPLPSQLPIPAEIRLHRRLQIHTPAQPRHEFSNACLSAPATQPPLPSMTLTLVHPNLPHHIDVITVHRSMVNPSYVTVHDVFAAIGQALTQDRRLQYLGRDGAKSFAGLRKSNLGGDIWEVEFRT</sequence>
<evidence type="ECO:0000259" key="2">
    <source>
        <dbReference type="Pfam" id="PF20415"/>
    </source>
</evidence>
<evidence type="ECO:0000256" key="1">
    <source>
        <dbReference type="SAM" id="MobiDB-lite"/>
    </source>
</evidence>
<dbReference type="EMBL" id="LATX01001041">
    <property type="protein sequence ID" value="KTB43938.1"/>
    <property type="molecule type" value="Genomic_DNA"/>
</dbReference>
<evidence type="ECO:0000313" key="3">
    <source>
        <dbReference type="EMBL" id="KTB43938.1"/>
    </source>
</evidence>
<dbReference type="AlphaFoldDB" id="A0A0W0G5U7"/>
<feature type="compositionally biased region" description="Polar residues" evidence="1">
    <location>
        <begin position="1"/>
        <end position="12"/>
    </location>
</feature>
<feature type="domain" description="DUF6699" evidence="2">
    <location>
        <begin position="104"/>
        <end position="175"/>
    </location>
</feature>
<feature type="region of interest" description="Disordered" evidence="1">
    <location>
        <begin position="1"/>
        <end position="21"/>
    </location>
</feature>
<reference evidence="3 4" key="1">
    <citation type="submission" date="2015-12" db="EMBL/GenBank/DDBJ databases">
        <title>Draft genome sequence of Moniliophthora roreri, the causal agent of frosty pod rot of cacao.</title>
        <authorList>
            <person name="Aime M.C."/>
            <person name="Diaz-Valderrama J.R."/>
            <person name="Kijpornyongpan T."/>
            <person name="Phillips-Mora W."/>
        </authorList>
    </citation>
    <scope>NUCLEOTIDE SEQUENCE [LARGE SCALE GENOMIC DNA]</scope>
    <source>
        <strain evidence="3 4">MCA 2952</strain>
    </source>
</reference>
<dbReference type="InterPro" id="IPR046522">
    <property type="entry name" value="DUF6699"/>
</dbReference>
<comment type="caution">
    <text evidence="3">The sequence shown here is derived from an EMBL/GenBank/DDBJ whole genome shotgun (WGS) entry which is preliminary data.</text>
</comment>
<organism evidence="3 4">
    <name type="scientific">Moniliophthora roreri</name>
    <name type="common">Frosty pod rot fungus</name>
    <name type="synonym">Monilia roreri</name>
    <dbReference type="NCBI Taxonomy" id="221103"/>
    <lineage>
        <taxon>Eukaryota</taxon>
        <taxon>Fungi</taxon>
        <taxon>Dikarya</taxon>
        <taxon>Basidiomycota</taxon>
        <taxon>Agaricomycotina</taxon>
        <taxon>Agaricomycetes</taxon>
        <taxon>Agaricomycetidae</taxon>
        <taxon>Agaricales</taxon>
        <taxon>Marasmiineae</taxon>
        <taxon>Marasmiaceae</taxon>
        <taxon>Moniliophthora</taxon>
    </lineage>
</organism>